<dbReference type="STRING" id="177199.A0A420Y243"/>
<evidence type="ECO:0000256" key="6">
    <source>
        <dbReference type="RuleBase" id="RU004328"/>
    </source>
</evidence>
<keyword evidence="4" id="KW-1015">Disulfide bond</keyword>
<evidence type="ECO:0000256" key="1">
    <source>
        <dbReference type="ARBA" id="ARBA00007469"/>
    </source>
</evidence>
<dbReference type="AlphaFoldDB" id="A0A420Y243"/>
<feature type="active site" evidence="5">
    <location>
        <position position="81"/>
    </location>
</feature>
<dbReference type="Pfam" id="PF00445">
    <property type="entry name" value="Ribonuclease_T2"/>
    <property type="match status" value="1"/>
</dbReference>
<dbReference type="PROSITE" id="PS00530">
    <property type="entry name" value="RNASE_T2_1"/>
    <property type="match status" value="1"/>
</dbReference>
<dbReference type="GO" id="GO:0006401">
    <property type="term" value="P:RNA catabolic process"/>
    <property type="evidence" value="ECO:0007669"/>
    <property type="project" value="TreeGrafter"/>
</dbReference>
<dbReference type="SUPFAM" id="SSF55895">
    <property type="entry name" value="Ribonuclease Rh-like"/>
    <property type="match status" value="1"/>
</dbReference>
<dbReference type="OrthoDB" id="435754at2759"/>
<evidence type="ECO:0000256" key="4">
    <source>
        <dbReference type="ARBA" id="ARBA00023157"/>
    </source>
</evidence>
<gene>
    <name evidence="7" type="primary">RNY1</name>
    <name evidence="7" type="ORF">DL546_003045</name>
</gene>
<reference evidence="7 8" key="1">
    <citation type="submission" date="2018-08" db="EMBL/GenBank/DDBJ databases">
        <title>Draft genome of the lignicolous fungus Coniochaeta pulveracea.</title>
        <authorList>
            <person name="Borstlap C.J."/>
            <person name="De Witt R.N."/>
            <person name="Botha A."/>
            <person name="Volschenk H."/>
        </authorList>
    </citation>
    <scope>NUCLEOTIDE SEQUENCE [LARGE SCALE GENOMIC DNA]</scope>
    <source>
        <strain evidence="7 8">CAB683</strain>
    </source>
</reference>
<accession>A0A420Y243</accession>
<dbReference type="GO" id="GO:0003723">
    <property type="term" value="F:RNA binding"/>
    <property type="evidence" value="ECO:0007669"/>
    <property type="project" value="InterPro"/>
</dbReference>
<dbReference type="PROSITE" id="PS00531">
    <property type="entry name" value="RNASE_T2_2"/>
    <property type="match status" value="1"/>
</dbReference>
<dbReference type="Gene3D" id="3.90.730.10">
    <property type="entry name" value="Ribonuclease T2-like"/>
    <property type="match status" value="1"/>
</dbReference>
<dbReference type="EC" id="4.6.1.19" evidence="2"/>
<dbReference type="InterPro" id="IPR001568">
    <property type="entry name" value="RNase_T2-like"/>
</dbReference>
<name>A0A420Y243_9PEZI</name>
<dbReference type="InterPro" id="IPR018188">
    <property type="entry name" value="RNase_T2_His_AS_1"/>
</dbReference>
<organism evidence="7 8">
    <name type="scientific">Coniochaeta pulveracea</name>
    <dbReference type="NCBI Taxonomy" id="177199"/>
    <lineage>
        <taxon>Eukaryota</taxon>
        <taxon>Fungi</taxon>
        <taxon>Dikarya</taxon>
        <taxon>Ascomycota</taxon>
        <taxon>Pezizomycotina</taxon>
        <taxon>Sordariomycetes</taxon>
        <taxon>Sordariomycetidae</taxon>
        <taxon>Coniochaetales</taxon>
        <taxon>Coniochaetaceae</taxon>
        <taxon>Coniochaeta</taxon>
    </lineage>
</organism>
<evidence type="ECO:0000256" key="3">
    <source>
        <dbReference type="ARBA" id="ARBA00022759"/>
    </source>
</evidence>
<comment type="similarity">
    <text evidence="1 6">Belongs to the RNase T2 family.</text>
</comment>
<keyword evidence="3" id="KW-0255">Endonuclease</keyword>
<feature type="active site" evidence="5">
    <location>
        <position position="23"/>
    </location>
</feature>
<dbReference type="EMBL" id="QVQW01000065">
    <property type="protein sequence ID" value="RKU41935.1"/>
    <property type="molecule type" value="Genomic_DNA"/>
</dbReference>
<dbReference type="InterPro" id="IPR036430">
    <property type="entry name" value="RNase_T2-like_sf"/>
</dbReference>
<dbReference type="PANTHER" id="PTHR11240:SF22">
    <property type="entry name" value="RIBONUCLEASE T2"/>
    <property type="match status" value="1"/>
</dbReference>
<evidence type="ECO:0000256" key="2">
    <source>
        <dbReference type="ARBA" id="ARBA00012571"/>
    </source>
</evidence>
<keyword evidence="3" id="KW-0378">Hydrolase</keyword>
<evidence type="ECO:0000313" key="7">
    <source>
        <dbReference type="EMBL" id="RKU41935.1"/>
    </source>
</evidence>
<evidence type="ECO:0000256" key="5">
    <source>
        <dbReference type="PIRSR" id="PIRSR633697-1"/>
    </source>
</evidence>
<comment type="caution">
    <text evidence="7">The sequence shown here is derived from an EMBL/GenBank/DDBJ whole genome shotgun (WGS) entry which is preliminary data.</text>
</comment>
<dbReference type="GO" id="GO:0005576">
    <property type="term" value="C:extracellular region"/>
    <property type="evidence" value="ECO:0007669"/>
    <property type="project" value="TreeGrafter"/>
</dbReference>
<proteinExistence type="inferred from homology"/>
<keyword evidence="8" id="KW-1185">Reference proteome</keyword>
<dbReference type="CDD" id="cd01061">
    <property type="entry name" value="RNase_T2_euk"/>
    <property type="match status" value="1"/>
</dbReference>
<feature type="active site" evidence="5">
    <location>
        <position position="85"/>
    </location>
</feature>
<dbReference type="GO" id="GO:0033897">
    <property type="term" value="F:ribonuclease T2 activity"/>
    <property type="evidence" value="ECO:0007669"/>
    <property type="project" value="UniProtKB-EC"/>
</dbReference>
<keyword evidence="3" id="KW-0540">Nuclease</keyword>
<dbReference type="Proteomes" id="UP000275385">
    <property type="component" value="Unassembled WGS sequence"/>
</dbReference>
<sequence>MLLTQFWDAEVHARGSEEDWTMHGLWPDLCDGTYDAFCSMTPSFPDITSVLAKHNQEDLLDIMHRYWTPAYGTAAHFWAHEFNKHGTCINTLRSSCYGEAYSSGLEVVDYFARAMSLYKTLDTYTALAEKGIVPSRSTRYTLADVTDALEEASGTKVVLRCSGRGDILHEAWYVYFVRGSLQTGKFVPAEALGREGRSGNS</sequence>
<dbReference type="InterPro" id="IPR033130">
    <property type="entry name" value="RNase_T2_His_AS_2"/>
</dbReference>
<evidence type="ECO:0000313" key="8">
    <source>
        <dbReference type="Proteomes" id="UP000275385"/>
    </source>
</evidence>
<protein>
    <recommendedName>
        <fullName evidence="2">ribonuclease T2</fullName>
        <ecNumber evidence="2">4.6.1.19</ecNumber>
    </recommendedName>
</protein>
<dbReference type="PANTHER" id="PTHR11240">
    <property type="entry name" value="RIBONUCLEASE T2"/>
    <property type="match status" value="1"/>
</dbReference>
<dbReference type="InterPro" id="IPR033697">
    <property type="entry name" value="Ribonuclease_T2_eukaryotic"/>
</dbReference>